<organism evidence="1 2">
    <name type="scientific">Deinococcus rufus</name>
    <dbReference type="NCBI Taxonomy" id="2136097"/>
    <lineage>
        <taxon>Bacteria</taxon>
        <taxon>Thermotogati</taxon>
        <taxon>Deinococcota</taxon>
        <taxon>Deinococci</taxon>
        <taxon>Deinococcales</taxon>
        <taxon>Deinococcaceae</taxon>
        <taxon>Deinococcus</taxon>
    </lineage>
</organism>
<keyword evidence="2" id="KW-1185">Reference proteome</keyword>
<dbReference type="Proteomes" id="UP001595803">
    <property type="component" value="Unassembled WGS sequence"/>
</dbReference>
<sequence>MDDFPAADAVWRYLAGQGCERRRTEQRPPDGRKVHIVQIWRHGVLLATGEHADPRLASSRALLDAVQLLAPPERPRLPARPAYPLVGA</sequence>
<evidence type="ECO:0000313" key="1">
    <source>
        <dbReference type="EMBL" id="MFC3832674.1"/>
    </source>
</evidence>
<gene>
    <name evidence="1" type="ORF">ACFOSB_07370</name>
</gene>
<reference evidence="2" key="1">
    <citation type="journal article" date="2019" name="Int. J. Syst. Evol. Microbiol.">
        <title>The Global Catalogue of Microorganisms (GCM) 10K type strain sequencing project: providing services to taxonomists for standard genome sequencing and annotation.</title>
        <authorList>
            <consortium name="The Broad Institute Genomics Platform"/>
            <consortium name="The Broad Institute Genome Sequencing Center for Infectious Disease"/>
            <person name="Wu L."/>
            <person name="Ma J."/>
        </authorList>
    </citation>
    <scope>NUCLEOTIDE SEQUENCE [LARGE SCALE GENOMIC DNA]</scope>
    <source>
        <strain evidence="2">CCTCC AB 2017081</strain>
    </source>
</reference>
<comment type="caution">
    <text evidence="1">The sequence shown here is derived from an EMBL/GenBank/DDBJ whole genome shotgun (WGS) entry which is preliminary data.</text>
</comment>
<accession>A0ABV7Z990</accession>
<dbReference type="EMBL" id="JBHRZG010000007">
    <property type="protein sequence ID" value="MFC3832674.1"/>
    <property type="molecule type" value="Genomic_DNA"/>
</dbReference>
<name>A0ABV7Z990_9DEIO</name>
<protein>
    <submittedName>
        <fullName evidence="1">Uncharacterized protein</fullName>
    </submittedName>
</protein>
<proteinExistence type="predicted"/>
<dbReference type="RefSeq" id="WP_295820263.1">
    <property type="nucleotide sequence ID" value="NZ_JBHRZG010000007.1"/>
</dbReference>
<evidence type="ECO:0000313" key="2">
    <source>
        <dbReference type="Proteomes" id="UP001595803"/>
    </source>
</evidence>